<accession>A0A212EGL2</accession>
<evidence type="ECO:0000256" key="1">
    <source>
        <dbReference type="SAM" id="MobiDB-lite"/>
    </source>
</evidence>
<dbReference type="KEGG" id="dpl:KGM_206037"/>
<dbReference type="AlphaFoldDB" id="A0A212EGL2"/>
<feature type="region of interest" description="Disordered" evidence="1">
    <location>
        <begin position="1"/>
        <end position="27"/>
    </location>
</feature>
<protein>
    <submittedName>
        <fullName evidence="3">Uncharacterized protein</fullName>
    </submittedName>
</protein>
<name>A0A212EGL2_DANPL</name>
<feature type="transmembrane region" description="Helical" evidence="2">
    <location>
        <begin position="202"/>
        <end position="223"/>
    </location>
</feature>
<proteinExistence type="predicted"/>
<keyword evidence="2" id="KW-0472">Membrane</keyword>
<evidence type="ECO:0000313" key="4">
    <source>
        <dbReference type="Proteomes" id="UP000007151"/>
    </source>
</evidence>
<keyword evidence="4" id="KW-1185">Reference proteome</keyword>
<dbReference type="EMBL" id="AGBW02015069">
    <property type="protein sequence ID" value="OWR40623.1"/>
    <property type="molecule type" value="Genomic_DNA"/>
</dbReference>
<dbReference type="Proteomes" id="UP000007151">
    <property type="component" value="Unassembled WGS sequence"/>
</dbReference>
<evidence type="ECO:0000256" key="2">
    <source>
        <dbReference type="SAM" id="Phobius"/>
    </source>
</evidence>
<reference evidence="3 4" key="1">
    <citation type="journal article" date="2011" name="Cell">
        <title>The monarch butterfly genome yields insights into long-distance migration.</title>
        <authorList>
            <person name="Zhan S."/>
            <person name="Merlin C."/>
            <person name="Boore J.L."/>
            <person name="Reppert S.M."/>
        </authorList>
    </citation>
    <scope>NUCLEOTIDE SEQUENCE [LARGE SCALE GENOMIC DNA]</scope>
    <source>
        <strain evidence="3">F-2</strain>
    </source>
</reference>
<evidence type="ECO:0000313" key="3">
    <source>
        <dbReference type="EMBL" id="OWR40623.1"/>
    </source>
</evidence>
<dbReference type="InParanoid" id="A0A212EGL2"/>
<gene>
    <name evidence="3" type="ORF">KGM_206037</name>
</gene>
<comment type="caution">
    <text evidence="3">The sequence shown here is derived from an EMBL/GenBank/DDBJ whole genome shotgun (WGS) entry which is preliminary data.</text>
</comment>
<keyword evidence="2" id="KW-0812">Transmembrane</keyword>
<sequence length="243" mass="26685">MTSSTVSTSDYHSTCTMSTLSNRTNQDSEHIRYPRVYFFGRKKDEKKQKGMGPRDSHTKIHRTNQTTNTATKTCDSKTSLQCCSNSNMKTSCMTTKRSLPSKASKTAATSVGSTKTVTIKEEKPQKPCPALATTKGDMMVTVSHIKIGPKESCPVHGSEPCQGPKCVLASSGQEQAPVKITSVNNPRRGVFEVVTLLSPKMLSLYSFNMWILLSATLLTTTLLQPSMFSMQKFSMLAPLPCRI</sequence>
<keyword evidence="2" id="KW-1133">Transmembrane helix</keyword>
<organism evidence="3 4">
    <name type="scientific">Danaus plexippus plexippus</name>
    <dbReference type="NCBI Taxonomy" id="278856"/>
    <lineage>
        <taxon>Eukaryota</taxon>
        <taxon>Metazoa</taxon>
        <taxon>Ecdysozoa</taxon>
        <taxon>Arthropoda</taxon>
        <taxon>Hexapoda</taxon>
        <taxon>Insecta</taxon>
        <taxon>Pterygota</taxon>
        <taxon>Neoptera</taxon>
        <taxon>Endopterygota</taxon>
        <taxon>Lepidoptera</taxon>
        <taxon>Glossata</taxon>
        <taxon>Ditrysia</taxon>
        <taxon>Papilionoidea</taxon>
        <taxon>Nymphalidae</taxon>
        <taxon>Danainae</taxon>
        <taxon>Danaini</taxon>
        <taxon>Danaina</taxon>
        <taxon>Danaus</taxon>
        <taxon>Danaus</taxon>
    </lineage>
</organism>
<feature type="compositionally biased region" description="Polar residues" evidence="1">
    <location>
        <begin position="1"/>
        <end position="25"/>
    </location>
</feature>